<dbReference type="AlphaFoldDB" id="A0A8D8AF20"/>
<sequence length="113" mass="12419">MDITILPTHSQMGPSFRYPDHSCFCYPAARPRHAHTHSRPALCSGTAFLRPRIIHPASAHCGFTPSRRVLLPPHPSALLSHVQVTSTRSRIFALLLHVSTTYTPSASCSHTAL</sequence>
<proteinExistence type="predicted"/>
<evidence type="ECO:0000313" key="1">
    <source>
        <dbReference type="EMBL" id="CAG6454669.1"/>
    </source>
</evidence>
<name>A0A8D8AF20_CULPI</name>
<organism evidence="1">
    <name type="scientific">Culex pipiens</name>
    <name type="common">House mosquito</name>
    <dbReference type="NCBI Taxonomy" id="7175"/>
    <lineage>
        <taxon>Eukaryota</taxon>
        <taxon>Metazoa</taxon>
        <taxon>Ecdysozoa</taxon>
        <taxon>Arthropoda</taxon>
        <taxon>Hexapoda</taxon>
        <taxon>Insecta</taxon>
        <taxon>Pterygota</taxon>
        <taxon>Neoptera</taxon>
        <taxon>Endopterygota</taxon>
        <taxon>Diptera</taxon>
        <taxon>Nematocera</taxon>
        <taxon>Culicoidea</taxon>
        <taxon>Culicidae</taxon>
        <taxon>Culicinae</taxon>
        <taxon>Culicini</taxon>
        <taxon>Culex</taxon>
        <taxon>Culex</taxon>
    </lineage>
</organism>
<accession>A0A8D8AF20</accession>
<dbReference type="EMBL" id="HBUE01026908">
    <property type="protein sequence ID" value="CAG6454669.1"/>
    <property type="molecule type" value="Transcribed_RNA"/>
</dbReference>
<reference evidence="1" key="1">
    <citation type="submission" date="2021-05" db="EMBL/GenBank/DDBJ databases">
        <authorList>
            <person name="Alioto T."/>
            <person name="Alioto T."/>
            <person name="Gomez Garrido J."/>
        </authorList>
    </citation>
    <scope>NUCLEOTIDE SEQUENCE</scope>
</reference>
<protein>
    <submittedName>
        <fullName evidence="1">(northern house mosquito) hypothetical protein</fullName>
    </submittedName>
</protein>